<name>A0A2J7ZI11_9CHLO</name>
<keyword evidence="3" id="KW-1185">Reference proteome</keyword>
<accession>A0A2J7ZI11</accession>
<dbReference type="Pfam" id="PF03407">
    <property type="entry name" value="Nucleotid_trans"/>
    <property type="match status" value="1"/>
</dbReference>
<dbReference type="EMBL" id="PGGS01001956">
    <property type="protein sequence ID" value="PNG99910.1"/>
    <property type="molecule type" value="Genomic_DNA"/>
</dbReference>
<evidence type="ECO:0000313" key="3">
    <source>
        <dbReference type="Proteomes" id="UP000236333"/>
    </source>
</evidence>
<feature type="domain" description="Nucleotide-diphospho-sugar transferase" evidence="1">
    <location>
        <begin position="90"/>
        <end position="257"/>
    </location>
</feature>
<gene>
    <name evidence="2" type="ORF">TSOC_014299</name>
</gene>
<dbReference type="AlphaFoldDB" id="A0A2J7ZI11"/>
<dbReference type="Proteomes" id="UP000236333">
    <property type="component" value="Unassembled WGS sequence"/>
</dbReference>
<dbReference type="OrthoDB" id="555778at2759"/>
<sequence>MPIGVIERQGHNVSLLLTSSSLPYIAHLFSVPARRTVLLSTFFLAPRNTPDFDLSLALLTNLFGTLESLGLGKNLICACGPYEDCSAAWSRRYNVLYLDWDVGIIRPFFHLIDNVQHDFISLSDTVSGANFFKRETLPMHKRFSCGINYGDANPCASTGLWHVMAMKETAEFTNDVWNVSMERTETWEQAVFNQLAPHWRNPLPFGPKRQINFQIFPIPEVINVPLLFELPQEQFDHTRVTMLHCGYLHGLGDKINALRRGFNGTSFFKEVYAGEDVHLVDHAVHASVGAGGL</sequence>
<evidence type="ECO:0000259" key="1">
    <source>
        <dbReference type="Pfam" id="PF03407"/>
    </source>
</evidence>
<comment type="caution">
    <text evidence="2">The sequence shown here is derived from an EMBL/GenBank/DDBJ whole genome shotgun (WGS) entry which is preliminary data.</text>
</comment>
<reference evidence="2 3" key="1">
    <citation type="journal article" date="2017" name="Mol. Biol. Evol.">
        <title>The 4-celled Tetrabaena socialis nuclear genome reveals the essential components for genetic control of cell number at the origin of multicellularity in the volvocine lineage.</title>
        <authorList>
            <person name="Featherston J."/>
            <person name="Arakaki Y."/>
            <person name="Hanschen E.R."/>
            <person name="Ferris P.J."/>
            <person name="Michod R.E."/>
            <person name="Olson B.J.S.C."/>
            <person name="Nozaki H."/>
            <person name="Durand P.M."/>
        </authorList>
    </citation>
    <scope>NUCLEOTIDE SEQUENCE [LARGE SCALE GENOMIC DNA]</scope>
    <source>
        <strain evidence="2 3">NIES-571</strain>
    </source>
</reference>
<dbReference type="InterPro" id="IPR005069">
    <property type="entry name" value="Nucl-diP-sugar_transferase"/>
</dbReference>
<proteinExistence type="predicted"/>
<organism evidence="2 3">
    <name type="scientific">Tetrabaena socialis</name>
    <dbReference type="NCBI Taxonomy" id="47790"/>
    <lineage>
        <taxon>Eukaryota</taxon>
        <taxon>Viridiplantae</taxon>
        <taxon>Chlorophyta</taxon>
        <taxon>core chlorophytes</taxon>
        <taxon>Chlorophyceae</taxon>
        <taxon>CS clade</taxon>
        <taxon>Chlamydomonadales</taxon>
        <taxon>Tetrabaenaceae</taxon>
        <taxon>Tetrabaena</taxon>
    </lineage>
</organism>
<evidence type="ECO:0000313" key="2">
    <source>
        <dbReference type="EMBL" id="PNG99910.1"/>
    </source>
</evidence>
<protein>
    <recommendedName>
        <fullName evidence="1">Nucleotide-diphospho-sugar transferase domain-containing protein</fullName>
    </recommendedName>
</protein>